<keyword evidence="7" id="KW-1278">Translocase</keyword>
<evidence type="ECO:0000256" key="1">
    <source>
        <dbReference type="ARBA" id="ARBA00004651"/>
    </source>
</evidence>
<dbReference type="SMART" id="SM00382">
    <property type="entry name" value="AAA"/>
    <property type="match status" value="1"/>
</dbReference>
<evidence type="ECO:0000256" key="3">
    <source>
        <dbReference type="ARBA" id="ARBA00022475"/>
    </source>
</evidence>
<keyword evidence="3" id="KW-1003">Cell membrane</keyword>
<dbReference type="PANTHER" id="PTHR43394">
    <property type="entry name" value="ATP-DEPENDENT PERMEASE MDL1, MITOCHONDRIAL"/>
    <property type="match status" value="1"/>
</dbReference>
<reference evidence="14 15" key="1">
    <citation type="submission" date="2018-06" db="EMBL/GenBank/DDBJ databases">
        <authorList>
            <consortium name="Pathogen Informatics"/>
            <person name="Doyle S."/>
        </authorList>
    </citation>
    <scope>NUCLEOTIDE SEQUENCE [LARGE SCALE GENOMIC DNA]</scope>
    <source>
        <strain evidence="14 15">NCTC12229</strain>
    </source>
</reference>
<dbReference type="PROSITE" id="PS50929">
    <property type="entry name" value="ABC_TM1F"/>
    <property type="match status" value="1"/>
</dbReference>
<comment type="subcellular location">
    <subcellularLocation>
        <location evidence="1">Cell membrane</location>
        <topology evidence="1">Multi-pass membrane protein</topology>
    </subcellularLocation>
</comment>
<dbReference type="GO" id="GO:0034040">
    <property type="term" value="F:ATPase-coupled lipid transmembrane transporter activity"/>
    <property type="evidence" value="ECO:0007669"/>
    <property type="project" value="InterPro"/>
</dbReference>
<feature type="domain" description="ABC transporter" evidence="12">
    <location>
        <begin position="352"/>
        <end position="588"/>
    </location>
</feature>
<dbReference type="InterPro" id="IPR003439">
    <property type="entry name" value="ABC_transporter-like_ATP-bd"/>
</dbReference>
<feature type="transmembrane region" description="Helical" evidence="11">
    <location>
        <begin position="76"/>
        <end position="94"/>
    </location>
</feature>
<dbReference type="Gene3D" id="3.40.50.300">
    <property type="entry name" value="P-loop containing nucleotide triphosphate hydrolases"/>
    <property type="match status" value="1"/>
</dbReference>
<evidence type="ECO:0000256" key="11">
    <source>
        <dbReference type="SAM" id="Phobius"/>
    </source>
</evidence>
<keyword evidence="9" id="KW-0445">Lipid transport</keyword>
<keyword evidence="6 14" id="KW-0067">ATP-binding</keyword>
<keyword evidence="10 11" id="KW-0472">Membrane</keyword>
<feature type="domain" description="ABC transmembrane type-1" evidence="13">
    <location>
        <begin position="39"/>
        <end position="320"/>
    </location>
</feature>
<sequence>MFALNLREIMPNQMKERPNLVLYTRLLGYLKNYWKIFSFAVFSMLVVAATMPAFGYLLKPLINEGFVDKNMQKMTWLPLAIVGLFLIRGLFNFLNEYCTTYLSSHLVQKVRGEMFEKMMRLPSGYFGNNSSGRIMSRILSDAGQITDAGFNVITVIAKDGVSVVGLLCLLFYLDWKLTLITFGILPVVAVSIRLVSRRLRNLSQVNQTYLGQMMQVLNESIEGARVIKVYGGQKYETARFEHVSDHVRRNNIKQVSASSFGTGFTQLMASVALAVIVYVAAGQANSSDFSAGDFMAFLSSMIMMFDPIKRMTGVVQSLQRGLAAAESVFGFLDAPEESDGGSLVLSTKPGNIEFCNVVHRYPEAERNSLNGINLLVPQGKVVALVGASGCGKTTLANMLPRFFDPTEGEIRIGGIDLREFTLESLRANMAFVSQDVVLFNGTVAANIAYGRLNKVSEADIIQAAKAANAWEFIKAMPNGLQTEIGENGLKLSGGQRQRLAIARAILKDSPILILDEATSALDNESERLVQAALETLMQNRTTIVIAHRLSTIEKADNIVVMHEGRVVEQGTHTELLAKGGRYADLHSLQFDKHSEISDGHSQAAD</sequence>
<evidence type="ECO:0000256" key="8">
    <source>
        <dbReference type="ARBA" id="ARBA00022989"/>
    </source>
</evidence>
<proteinExistence type="predicted"/>
<dbReference type="AlphaFoldDB" id="A0A378WFU0"/>
<protein>
    <submittedName>
        <fullName evidence="14">Putative ABC transporter ATP-binding protein</fullName>
        <ecNumber evidence="14">3.6.3.-</ecNumber>
    </submittedName>
</protein>
<dbReference type="CDD" id="cd03251">
    <property type="entry name" value="ABCC_MsbA"/>
    <property type="match status" value="1"/>
</dbReference>
<dbReference type="InterPro" id="IPR027417">
    <property type="entry name" value="P-loop_NTPase"/>
</dbReference>
<evidence type="ECO:0000256" key="7">
    <source>
        <dbReference type="ARBA" id="ARBA00022967"/>
    </source>
</evidence>
<keyword evidence="5" id="KW-0547">Nucleotide-binding</keyword>
<dbReference type="InterPro" id="IPR011917">
    <property type="entry name" value="ABC_transpr_lipidA"/>
</dbReference>
<evidence type="ECO:0000313" key="15">
    <source>
        <dbReference type="Proteomes" id="UP000254055"/>
    </source>
</evidence>
<evidence type="ECO:0000313" key="14">
    <source>
        <dbReference type="EMBL" id="SUA36280.1"/>
    </source>
</evidence>
<dbReference type="GO" id="GO:0005886">
    <property type="term" value="C:plasma membrane"/>
    <property type="evidence" value="ECO:0007669"/>
    <property type="project" value="UniProtKB-SubCell"/>
</dbReference>
<dbReference type="EMBL" id="UGRS01000001">
    <property type="protein sequence ID" value="SUA36280.1"/>
    <property type="molecule type" value="Genomic_DNA"/>
</dbReference>
<organism evidence="14 15">
    <name type="scientific">Neisseria zoodegmatis</name>
    <dbReference type="NCBI Taxonomy" id="326523"/>
    <lineage>
        <taxon>Bacteria</taxon>
        <taxon>Pseudomonadati</taxon>
        <taxon>Pseudomonadota</taxon>
        <taxon>Betaproteobacteria</taxon>
        <taxon>Neisseriales</taxon>
        <taxon>Neisseriaceae</taxon>
        <taxon>Neisseria</taxon>
    </lineage>
</organism>
<dbReference type="Pfam" id="PF00664">
    <property type="entry name" value="ABC_membrane"/>
    <property type="match status" value="1"/>
</dbReference>
<keyword evidence="14" id="KW-0378">Hydrolase</keyword>
<evidence type="ECO:0000256" key="9">
    <source>
        <dbReference type="ARBA" id="ARBA00023055"/>
    </source>
</evidence>
<feature type="transmembrane region" description="Helical" evidence="11">
    <location>
        <begin position="148"/>
        <end position="173"/>
    </location>
</feature>
<evidence type="ECO:0000256" key="2">
    <source>
        <dbReference type="ARBA" id="ARBA00022448"/>
    </source>
</evidence>
<dbReference type="InterPro" id="IPR017871">
    <property type="entry name" value="ABC_transporter-like_CS"/>
</dbReference>
<evidence type="ECO:0000256" key="5">
    <source>
        <dbReference type="ARBA" id="ARBA00022741"/>
    </source>
</evidence>
<dbReference type="CDD" id="cd18552">
    <property type="entry name" value="ABC_6TM_MsbA_like"/>
    <property type="match status" value="1"/>
</dbReference>
<name>A0A378WFU0_9NEIS</name>
<keyword evidence="8 11" id="KW-1133">Transmembrane helix</keyword>
<dbReference type="InterPro" id="IPR036640">
    <property type="entry name" value="ABC1_TM_sf"/>
</dbReference>
<evidence type="ECO:0000256" key="4">
    <source>
        <dbReference type="ARBA" id="ARBA00022692"/>
    </source>
</evidence>
<dbReference type="Gene3D" id="1.20.1560.10">
    <property type="entry name" value="ABC transporter type 1, transmembrane domain"/>
    <property type="match status" value="1"/>
</dbReference>
<dbReference type="PANTHER" id="PTHR43394:SF1">
    <property type="entry name" value="ATP-BINDING CASSETTE SUB-FAMILY B MEMBER 10, MITOCHONDRIAL"/>
    <property type="match status" value="1"/>
</dbReference>
<keyword evidence="2" id="KW-0813">Transport</keyword>
<dbReference type="SUPFAM" id="SSF90123">
    <property type="entry name" value="ABC transporter transmembrane region"/>
    <property type="match status" value="1"/>
</dbReference>
<dbReference type="NCBIfam" id="TIGR02203">
    <property type="entry name" value="MsbA_lipidA"/>
    <property type="match status" value="1"/>
</dbReference>
<dbReference type="PROSITE" id="PS50893">
    <property type="entry name" value="ABC_TRANSPORTER_2"/>
    <property type="match status" value="1"/>
</dbReference>
<feature type="transmembrane region" description="Helical" evidence="11">
    <location>
        <begin position="257"/>
        <end position="281"/>
    </location>
</feature>
<dbReference type="FunFam" id="3.40.50.300:FF:000221">
    <property type="entry name" value="Multidrug ABC transporter ATP-binding protein"/>
    <property type="match status" value="1"/>
</dbReference>
<evidence type="ECO:0000259" key="13">
    <source>
        <dbReference type="PROSITE" id="PS50929"/>
    </source>
</evidence>
<dbReference type="GO" id="GO:0005524">
    <property type="term" value="F:ATP binding"/>
    <property type="evidence" value="ECO:0007669"/>
    <property type="project" value="UniProtKB-KW"/>
</dbReference>
<dbReference type="EC" id="3.6.3.-" evidence="14"/>
<feature type="transmembrane region" description="Helical" evidence="11">
    <location>
        <begin position="179"/>
        <end position="196"/>
    </location>
</feature>
<dbReference type="GO" id="GO:0015421">
    <property type="term" value="F:ABC-type oligopeptide transporter activity"/>
    <property type="evidence" value="ECO:0007669"/>
    <property type="project" value="TreeGrafter"/>
</dbReference>
<dbReference type="GO" id="GO:0016887">
    <property type="term" value="F:ATP hydrolysis activity"/>
    <property type="evidence" value="ECO:0007669"/>
    <property type="project" value="InterPro"/>
</dbReference>
<dbReference type="PROSITE" id="PS00211">
    <property type="entry name" value="ABC_TRANSPORTER_1"/>
    <property type="match status" value="1"/>
</dbReference>
<accession>A0A378WFU0</accession>
<evidence type="ECO:0000256" key="10">
    <source>
        <dbReference type="ARBA" id="ARBA00023136"/>
    </source>
</evidence>
<dbReference type="InterPro" id="IPR003593">
    <property type="entry name" value="AAA+_ATPase"/>
</dbReference>
<gene>
    <name evidence="14" type="primary">msbA</name>
    <name evidence="14" type="ORF">NCTC12229_00695</name>
</gene>
<dbReference type="Pfam" id="PF00005">
    <property type="entry name" value="ABC_tran"/>
    <property type="match status" value="1"/>
</dbReference>
<keyword evidence="4 11" id="KW-0812">Transmembrane</keyword>
<dbReference type="Proteomes" id="UP000254055">
    <property type="component" value="Unassembled WGS sequence"/>
</dbReference>
<dbReference type="InterPro" id="IPR039421">
    <property type="entry name" value="Type_1_exporter"/>
</dbReference>
<evidence type="ECO:0000259" key="12">
    <source>
        <dbReference type="PROSITE" id="PS50893"/>
    </source>
</evidence>
<dbReference type="InterPro" id="IPR011527">
    <property type="entry name" value="ABC1_TM_dom"/>
</dbReference>
<evidence type="ECO:0000256" key="6">
    <source>
        <dbReference type="ARBA" id="ARBA00022840"/>
    </source>
</evidence>
<feature type="transmembrane region" description="Helical" evidence="11">
    <location>
        <begin position="33"/>
        <end position="56"/>
    </location>
</feature>
<dbReference type="SUPFAM" id="SSF52540">
    <property type="entry name" value="P-loop containing nucleoside triphosphate hydrolases"/>
    <property type="match status" value="1"/>
</dbReference>